<name>R0KM04_EXST2</name>
<dbReference type="AlphaFoldDB" id="R0KM04"/>
<dbReference type="EMBL" id="KB908526">
    <property type="protein sequence ID" value="EOA88972.1"/>
    <property type="molecule type" value="Genomic_DNA"/>
</dbReference>
<dbReference type="Proteomes" id="UP000016935">
    <property type="component" value="Unassembled WGS sequence"/>
</dbReference>
<dbReference type="SUPFAM" id="SSF53474">
    <property type="entry name" value="alpha/beta-Hydrolases"/>
    <property type="match status" value="1"/>
</dbReference>
<dbReference type="PANTHER" id="PTHR33840:SF16">
    <property type="entry name" value="DUF2235 DOMAIN-CONTAINING PROTEIN"/>
    <property type="match status" value="1"/>
</dbReference>
<proteinExistence type="predicted"/>
<dbReference type="PANTHER" id="PTHR33840">
    <property type="match status" value="1"/>
</dbReference>
<keyword evidence="3" id="KW-1185">Reference proteome</keyword>
<dbReference type="STRING" id="671987.R0KM04"/>
<evidence type="ECO:0000313" key="3">
    <source>
        <dbReference type="Proteomes" id="UP000016935"/>
    </source>
</evidence>
<reference evidence="2 3" key="2">
    <citation type="journal article" date="2013" name="PLoS Genet.">
        <title>Comparative genome structure, secondary metabolite, and effector coding capacity across Cochliobolus pathogens.</title>
        <authorList>
            <person name="Condon B.J."/>
            <person name="Leng Y."/>
            <person name="Wu D."/>
            <person name="Bushley K.E."/>
            <person name="Ohm R.A."/>
            <person name="Otillar R."/>
            <person name="Martin J."/>
            <person name="Schackwitz W."/>
            <person name="Grimwood J."/>
            <person name="MohdZainudin N."/>
            <person name="Xue C."/>
            <person name="Wang R."/>
            <person name="Manning V.A."/>
            <person name="Dhillon B."/>
            <person name="Tu Z.J."/>
            <person name="Steffenson B.J."/>
            <person name="Salamov A."/>
            <person name="Sun H."/>
            <person name="Lowry S."/>
            <person name="LaButti K."/>
            <person name="Han J."/>
            <person name="Copeland A."/>
            <person name="Lindquist E."/>
            <person name="Barry K."/>
            <person name="Schmutz J."/>
            <person name="Baker S.E."/>
            <person name="Ciuffetti L.M."/>
            <person name="Grigoriev I.V."/>
            <person name="Zhong S."/>
            <person name="Turgeon B.G."/>
        </authorList>
    </citation>
    <scope>NUCLEOTIDE SEQUENCE [LARGE SCALE GENOMIC DNA]</scope>
    <source>
        <strain evidence="3">28A</strain>
    </source>
</reference>
<reference evidence="2 3" key="1">
    <citation type="journal article" date="2012" name="PLoS Pathog.">
        <title>Diverse lifestyles and strategies of plant pathogenesis encoded in the genomes of eighteen Dothideomycetes fungi.</title>
        <authorList>
            <person name="Ohm R.A."/>
            <person name="Feau N."/>
            <person name="Henrissat B."/>
            <person name="Schoch C.L."/>
            <person name="Horwitz B.A."/>
            <person name="Barry K.W."/>
            <person name="Condon B.J."/>
            <person name="Copeland A.C."/>
            <person name="Dhillon B."/>
            <person name="Glaser F."/>
            <person name="Hesse C.N."/>
            <person name="Kosti I."/>
            <person name="LaButti K."/>
            <person name="Lindquist E.A."/>
            <person name="Lucas S."/>
            <person name="Salamov A.A."/>
            <person name="Bradshaw R.E."/>
            <person name="Ciuffetti L."/>
            <person name="Hamelin R.C."/>
            <person name="Kema G.H.J."/>
            <person name="Lawrence C."/>
            <person name="Scott J.A."/>
            <person name="Spatafora J.W."/>
            <person name="Turgeon B.G."/>
            <person name="de Wit P.J.G.M."/>
            <person name="Zhong S."/>
            <person name="Goodwin S.B."/>
            <person name="Grigoriev I.V."/>
        </authorList>
    </citation>
    <scope>NUCLEOTIDE SEQUENCE [LARGE SCALE GENOMIC DNA]</scope>
    <source>
        <strain evidence="3">28A</strain>
    </source>
</reference>
<dbReference type="HOGENOM" id="CLU_005049_1_2_1"/>
<sequence>MTDADKAWGRRLVICCDGTWQSSVSSKTNIPSNVTKLCRLIARVGSDKNNSSKKFHQIVYYDSGIGTGNLSSSEQRRQGGTGAGLAENVIEAYNFIVQNYEPGDEIFCFGFSRGAYTARAVAGLVSDIGVIAPISMQFFPRLYSLYQTNNEGVDFREMKAWRMFTEGKLSKKGEEMKKQGLDVTKIELDDLKLMAEVWETRPHGELAVSPDSRKVKVVGVWDTVGSLGIPDMVGLDMAFGRTQYGFHNVKLTENIEHAYQALALDERRKAFRPTLWYIPKELVDDPNRHTPELKQVWFPGCHINVGGGSDDGLGEMKGDSENLSMASLCWMLQAISPHLTIDREAFSLFVAQYKRWLFRIRYACTFNHPNTLQKMWSYVPKLPMPSIFGGGGKDLQLPPRAPPHTHENFDFSWGTGPLVDSFTAMYYLNGMHVRMPGHESVEIYNEKSKANKWTKIRELGHTNEYIHPITYFRSLVRGWEKYSPLQKPWNREAWEGKSDGKMRFWWYMDGEQDTCALPEWSIMPHGQDEEFNFERKWYSECEKTEKTLDKLASVAEFGEGQDFLDVLDEELNFDMDNRPQRFAP</sequence>
<accession>R0KM04</accession>
<evidence type="ECO:0000313" key="2">
    <source>
        <dbReference type="EMBL" id="EOA88972.1"/>
    </source>
</evidence>
<evidence type="ECO:0000259" key="1">
    <source>
        <dbReference type="Pfam" id="PF09994"/>
    </source>
</evidence>
<dbReference type="Pfam" id="PF09994">
    <property type="entry name" value="T6SS_Tle1-like_cat"/>
    <property type="match status" value="1"/>
</dbReference>
<gene>
    <name evidence="2" type="ORF">SETTUDRAFT_168179</name>
</gene>
<dbReference type="RefSeq" id="XP_008023596.1">
    <property type="nucleotide sequence ID" value="XM_008025405.1"/>
</dbReference>
<organism evidence="2 3">
    <name type="scientific">Exserohilum turcicum (strain 28A)</name>
    <name type="common">Northern leaf blight fungus</name>
    <name type="synonym">Setosphaeria turcica</name>
    <dbReference type="NCBI Taxonomy" id="671987"/>
    <lineage>
        <taxon>Eukaryota</taxon>
        <taxon>Fungi</taxon>
        <taxon>Dikarya</taxon>
        <taxon>Ascomycota</taxon>
        <taxon>Pezizomycotina</taxon>
        <taxon>Dothideomycetes</taxon>
        <taxon>Pleosporomycetidae</taxon>
        <taxon>Pleosporales</taxon>
        <taxon>Pleosporineae</taxon>
        <taxon>Pleosporaceae</taxon>
        <taxon>Exserohilum</taxon>
    </lineage>
</organism>
<dbReference type="eggNOG" id="ENOG502SHF3">
    <property type="taxonomic scope" value="Eukaryota"/>
</dbReference>
<feature type="domain" description="T6SS Phospholipase effector Tle1-like catalytic" evidence="1">
    <location>
        <begin position="10"/>
        <end position="333"/>
    </location>
</feature>
<dbReference type="InterPro" id="IPR018712">
    <property type="entry name" value="Tle1-like_cat"/>
</dbReference>
<dbReference type="OrthoDB" id="3057168at2759"/>
<dbReference type="GeneID" id="19400455"/>
<protein>
    <recommendedName>
        <fullName evidence="1">T6SS Phospholipase effector Tle1-like catalytic domain-containing protein</fullName>
    </recommendedName>
</protein>
<dbReference type="InterPro" id="IPR029058">
    <property type="entry name" value="AB_hydrolase_fold"/>
</dbReference>